<name>A0AAW2CWB9_9ROSI</name>
<reference evidence="1 2" key="1">
    <citation type="submission" date="2024-01" db="EMBL/GenBank/DDBJ databases">
        <title>A telomere-to-telomere, gap-free genome of sweet tea (Lithocarpus litseifolius).</title>
        <authorList>
            <person name="Zhou J."/>
        </authorList>
    </citation>
    <scope>NUCLEOTIDE SEQUENCE [LARGE SCALE GENOMIC DNA]</scope>
    <source>
        <strain evidence="1">Zhou-2022a</strain>
        <tissue evidence="1">Leaf</tissue>
    </source>
</reference>
<dbReference type="EMBL" id="JAZDWU010000005">
    <property type="protein sequence ID" value="KAL0001321.1"/>
    <property type="molecule type" value="Genomic_DNA"/>
</dbReference>
<evidence type="ECO:0000313" key="1">
    <source>
        <dbReference type="EMBL" id="KAL0001321.1"/>
    </source>
</evidence>
<organism evidence="1 2">
    <name type="scientific">Lithocarpus litseifolius</name>
    <dbReference type="NCBI Taxonomy" id="425828"/>
    <lineage>
        <taxon>Eukaryota</taxon>
        <taxon>Viridiplantae</taxon>
        <taxon>Streptophyta</taxon>
        <taxon>Embryophyta</taxon>
        <taxon>Tracheophyta</taxon>
        <taxon>Spermatophyta</taxon>
        <taxon>Magnoliopsida</taxon>
        <taxon>eudicotyledons</taxon>
        <taxon>Gunneridae</taxon>
        <taxon>Pentapetalae</taxon>
        <taxon>rosids</taxon>
        <taxon>fabids</taxon>
        <taxon>Fagales</taxon>
        <taxon>Fagaceae</taxon>
        <taxon>Lithocarpus</taxon>
    </lineage>
</organism>
<sequence length="124" mass="14066">MAPLKAPGPDGIPPLFYQNFWSLVGSDVTTSILHYLNTGSLPTPLNHTFITLIPKTKNPERVVWSAEWSWISDMQGSSVKGIFRHAFAENKDVELLAFMGWAVWNRRNQLRFNENACPLNQLLP</sequence>
<evidence type="ECO:0008006" key="3">
    <source>
        <dbReference type="Google" id="ProtNLM"/>
    </source>
</evidence>
<evidence type="ECO:0000313" key="2">
    <source>
        <dbReference type="Proteomes" id="UP001459277"/>
    </source>
</evidence>
<keyword evidence="2" id="KW-1185">Reference proteome</keyword>
<dbReference type="Proteomes" id="UP001459277">
    <property type="component" value="Unassembled WGS sequence"/>
</dbReference>
<protein>
    <recommendedName>
        <fullName evidence="3">Reverse transcriptase zinc-binding domain-containing protein</fullName>
    </recommendedName>
</protein>
<comment type="caution">
    <text evidence="1">The sequence shown here is derived from an EMBL/GenBank/DDBJ whole genome shotgun (WGS) entry which is preliminary data.</text>
</comment>
<proteinExistence type="predicted"/>
<dbReference type="AlphaFoldDB" id="A0AAW2CWB9"/>
<accession>A0AAW2CWB9</accession>
<gene>
    <name evidence="1" type="ORF">SO802_015102</name>
</gene>